<dbReference type="Pfam" id="PF08031">
    <property type="entry name" value="BBE"/>
    <property type="match status" value="1"/>
</dbReference>
<dbReference type="GO" id="GO:0071949">
    <property type="term" value="F:FAD binding"/>
    <property type="evidence" value="ECO:0007669"/>
    <property type="project" value="InterPro"/>
</dbReference>
<feature type="compositionally biased region" description="Polar residues" evidence="3">
    <location>
        <begin position="1"/>
        <end position="11"/>
    </location>
</feature>
<dbReference type="InterPro" id="IPR016166">
    <property type="entry name" value="FAD-bd_PCMH"/>
</dbReference>
<gene>
    <name evidence="5" type="ORF">EJ08DRAFT_692846</name>
</gene>
<dbReference type="GO" id="GO:0016491">
    <property type="term" value="F:oxidoreductase activity"/>
    <property type="evidence" value="ECO:0007669"/>
    <property type="project" value="UniProtKB-KW"/>
</dbReference>
<dbReference type="OrthoDB" id="415825at2759"/>
<organism evidence="5 6">
    <name type="scientific">Tothia fuscella</name>
    <dbReference type="NCBI Taxonomy" id="1048955"/>
    <lineage>
        <taxon>Eukaryota</taxon>
        <taxon>Fungi</taxon>
        <taxon>Dikarya</taxon>
        <taxon>Ascomycota</taxon>
        <taxon>Pezizomycotina</taxon>
        <taxon>Dothideomycetes</taxon>
        <taxon>Pleosporomycetidae</taxon>
        <taxon>Venturiales</taxon>
        <taxon>Cylindrosympodiaceae</taxon>
        <taxon>Tothia</taxon>
    </lineage>
</organism>
<evidence type="ECO:0000256" key="2">
    <source>
        <dbReference type="ARBA" id="ARBA00023002"/>
    </source>
</evidence>
<dbReference type="Proteomes" id="UP000800235">
    <property type="component" value="Unassembled WGS sequence"/>
</dbReference>
<dbReference type="PANTHER" id="PTHR13878">
    <property type="entry name" value="GULONOLACTONE OXIDASE"/>
    <property type="match status" value="1"/>
</dbReference>
<proteinExistence type="inferred from homology"/>
<feature type="region of interest" description="Disordered" evidence="3">
    <location>
        <begin position="1"/>
        <end position="33"/>
    </location>
</feature>
<dbReference type="Gene3D" id="3.30.465.10">
    <property type="match status" value="2"/>
</dbReference>
<evidence type="ECO:0000259" key="4">
    <source>
        <dbReference type="PROSITE" id="PS51387"/>
    </source>
</evidence>
<dbReference type="InterPro" id="IPR016169">
    <property type="entry name" value="FAD-bd_PCMH_sub2"/>
</dbReference>
<keyword evidence="6" id="KW-1185">Reference proteome</keyword>
<name>A0A9P4NYS9_9PEZI</name>
<comment type="caution">
    <text evidence="5">The sequence shown here is derived from an EMBL/GenBank/DDBJ whole genome shotgun (WGS) entry which is preliminary data.</text>
</comment>
<dbReference type="Pfam" id="PF01565">
    <property type="entry name" value="FAD_binding_4"/>
    <property type="match status" value="1"/>
</dbReference>
<comment type="similarity">
    <text evidence="1">Belongs to the oxygen-dependent FAD-linked oxidoreductase family.</text>
</comment>
<dbReference type="SUPFAM" id="SSF56176">
    <property type="entry name" value="FAD-binding/transporter-associated domain-like"/>
    <property type="match status" value="1"/>
</dbReference>
<keyword evidence="2" id="KW-0560">Oxidoreductase</keyword>
<dbReference type="EMBL" id="MU007014">
    <property type="protein sequence ID" value="KAF2434934.1"/>
    <property type="molecule type" value="Genomic_DNA"/>
</dbReference>
<evidence type="ECO:0000256" key="3">
    <source>
        <dbReference type="SAM" id="MobiDB-lite"/>
    </source>
</evidence>
<evidence type="ECO:0000256" key="1">
    <source>
        <dbReference type="ARBA" id="ARBA00005466"/>
    </source>
</evidence>
<dbReference type="InterPro" id="IPR050432">
    <property type="entry name" value="FAD-linked_Oxidoreductases_BP"/>
</dbReference>
<dbReference type="InterPro" id="IPR012951">
    <property type="entry name" value="BBE"/>
</dbReference>
<evidence type="ECO:0000313" key="6">
    <source>
        <dbReference type="Proteomes" id="UP000800235"/>
    </source>
</evidence>
<dbReference type="InterPro" id="IPR006094">
    <property type="entry name" value="Oxid_FAD_bind_N"/>
</dbReference>
<dbReference type="AlphaFoldDB" id="A0A9P4NYS9"/>
<feature type="domain" description="FAD-binding PCMH-type" evidence="4">
    <location>
        <begin position="117"/>
        <end position="301"/>
    </location>
</feature>
<accession>A0A9P4NYS9</accession>
<reference evidence="5" key="1">
    <citation type="journal article" date="2020" name="Stud. Mycol.">
        <title>101 Dothideomycetes genomes: a test case for predicting lifestyles and emergence of pathogens.</title>
        <authorList>
            <person name="Haridas S."/>
            <person name="Albert R."/>
            <person name="Binder M."/>
            <person name="Bloem J."/>
            <person name="Labutti K."/>
            <person name="Salamov A."/>
            <person name="Andreopoulos B."/>
            <person name="Baker S."/>
            <person name="Barry K."/>
            <person name="Bills G."/>
            <person name="Bluhm B."/>
            <person name="Cannon C."/>
            <person name="Castanera R."/>
            <person name="Culley D."/>
            <person name="Daum C."/>
            <person name="Ezra D."/>
            <person name="Gonzalez J."/>
            <person name="Henrissat B."/>
            <person name="Kuo A."/>
            <person name="Liang C."/>
            <person name="Lipzen A."/>
            <person name="Lutzoni F."/>
            <person name="Magnuson J."/>
            <person name="Mondo S."/>
            <person name="Nolan M."/>
            <person name="Ohm R."/>
            <person name="Pangilinan J."/>
            <person name="Park H.-J."/>
            <person name="Ramirez L."/>
            <person name="Alfaro M."/>
            <person name="Sun H."/>
            <person name="Tritt A."/>
            <person name="Yoshinaga Y."/>
            <person name="Zwiers L.-H."/>
            <person name="Turgeon B."/>
            <person name="Goodwin S."/>
            <person name="Spatafora J."/>
            <person name="Crous P."/>
            <person name="Grigoriev I."/>
        </authorList>
    </citation>
    <scope>NUCLEOTIDE SEQUENCE</scope>
    <source>
        <strain evidence="5">CBS 130266</strain>
    </source>
</reference>
<protein>
    <submittedName>
        <fullName evidence="5">FAD-binding domain-containing protein</fullName>
    </submittedName>
</protein>
<sequence length="576" mass="62780">MRLSRRLSSAWLQKPQVNPPPSPKAITPPYNAKQYPDSPSWPTFSQWTAFNATLKGNLIKAVPAASPCYPGPSQSRTNCLAAAKLRAPDDPIQVRTAWFSGFPCPAEYDNGTGHCSLGNYSPYVVKAMSKEDVSEGVKFANEHGLRLVVKNTGHDFLGRNLGYGSLSIWTHNLRGIDFKESWTPSVGPPLGKKQSAVVFGSGIQWRELYGAAYKANKTIVGGADPDVGAGGGWALGGGHGPMANRYGLGVDNILEMEVVLPSGAIIITNSNSYPDLFWAMRGGGGSTFGIVTKMTFATHAPELQHGIRITITPGDSNSAGYTKGMAYLMTKMPEFVDFGMTGYPIMSATKYESLFTTPGKEASDIDDFISPIVDRLEKMGLTVSLIRIPSWSNVLANSLGLSPNGATGLKTGTNVMGTRLLTRGSFADVKNWERVLAIFFAEGYITEPFALMGGKVAQNKGLDVSLNPAWRNAIMHFSILDKDSDKYGSVAGIEKAYRRMQDLHVPLLDAMSADNAAYFNEASYIEPKWQHTFWGSNYPRLVGVKQKYDPNNTFWCHPCVGNEGLVLGNDRKLYRR</sequence>
<dbReference type="PANTHER" id="PTHR13878:SF91">
    <property type="entry name" value="FAD BINDING DOMAIN PROTEIN (AFU_ORTHOLOGUE AFUA_6G12070)-RELATED"/>
    <property type="match status" value="1"/>
</dbReference>
<evidence type="ECO:0000313" key="5">
    <source>
        <dbReference type="EMBL" id="KAF2434934.1"/>
    </source>
</evidence>
<dbReference type="InterPro" id="IPR036318">
    <property type="entry name" value="FAD-bd_PCMH-like_sf"/>
</dbReference>
<dbReference type="PROSITE" id="PS51387">
    <property type="entry name" value="FAD_PCMH"/>
    <property type="match status" value="1"/>
</dbReference>